<dbReference type="Proteomes" id="UP001176806">
    <property type="component" value="Unassembled WGS sequence"/>
</dbReference>
<dbReference type="InterPro" id="IPR056695">
    <property type="entry name" value="DUF7793"/>
</dbReference>
<name>A0ABT8WN42_9FLAO</name>
<feature type="domain" description="DUF7793" evidence="1">
    <location>
        <begin position="12"/>
        <end position="122"/>
    </location>
</feature>
<dbReference type="EMBL" id="JAUOEL010000003">
    <property type="protein sequence ID" value="MDO5974352.1"/>
    <property type="molecule type" value="Genomic_DNA"/>
</dbReference>
<proteinExistence type="predicted"/>
<dbReference type="Gene3D" id="3.40.970.30">
    <property type="entry name" value="yp_829618.1 like domains"/>
    <property type="match status" value="1"/>
</dbReference>
<gene>
    <name evidence="2" type="ORF">Q4Q40_09170</name>
</gene>
<comment type="caution">
    <text evidence="2">The sequence shown here is derived from an EMBL/GenBank/DDBJ whole genome shotgun (WGS) entry which is preliminary data.</text>
</comment>
<dbReference type="RefSeq" id="WP_303301494.1">
    <property type="nucleotide sequence ID" value="NZ_BAABDA010000050.1"/>
</dbReference>
<sequence>MKEHIENEYAKFWIEKDILFFVYKNGISIDQSVATKIVEDRLSLQQGKAFLIFCDMRGIKSINKSARNYLAIEGSVLIKAVALLVNNPLTSAISGFYIKTSDPAIKTQVFTKKEDALEFLNNETPKF</sequence>
<keyword evidence="3" id="KW-1185">Reference proteome</keyword>
<evidence type="ECO:0000313" key="3">
    <source>
        <dbReference type="Proteomes" id="UP001176806"/>
    </source>
</evidence>
<organism evidence="2 3">
    <name type="scientific">Flavivirga jejuensis</name>
    <dbReference type="NCBI Taxonomy" id="870487"/>
    <lineage>
        <taxon>Bacteria</taxon>
        <taxon>Pseudomonadati</taxon>
        <taxon>Bacteroidota</taxon>
        <taxon>Flavobacteriia</taxon>
        <taxon>Flavobacteriales</taxon>
        <taxon>Flavobacteriaceae</taxon>
        <taxon>Flavivirga</taxon>
    </lineage>
</organism>
<evidence type="ECO:0000313" key="2">
    <source>
        <dbReference type="EMBL" id="MDO5974352.1"/>
    </source>
</evidence>
<dbReference type="Pfam" id="PF25056">
    <property type="entry name" value="DUF7793"/>
    <property type="match status" value="1"/>
</dbReference>
<accession>A0ABT8WN42</accession>
<reference evidence="2" key="1">
    <citation type="submission" date="2023-07" db="EMBL/GenBank/DDBJ databases">
        <title>Two novel species in the genus Flavivirga.</title>
        <authorList>
            <person name="Kwon K."/>
        </authorList>
    </citation>
    <scope>NUCLEOTIDE SEQUENCE</scope>
    <source>
        <strain evidence="2">KACC 14158</strain>
    </source>
</reference>
<protein>
    <recommendedName>
        <fullName evidence="1">DUF7793 domain-containing protein</fullName>
    </recommendedName>
</protein>
<evidence type="ECO:0000259" key="1">
    <source>
        <dbReference type="Pfam" id="PF25056"/>
    </source>
</evidence>